<evidence type="ECO:0000313" key="2">
    <source>
        <dbReference type="EMBL" id="SNR83553.1"/>
    </source>
</evidence>
<gene>
    <name evidence="2" type="ORF">SAMN06272737_12955</name>
</gene>
<organism evidence="2 3">
    <name type="scientific">Blastococcus mobilis</name>
    <dbReference type="NCBI Taxonomy" id="1938746"/>
    <lineage>
        <taxon>Bacteria</taxon>
        <taxon>Bacillati</taxon>
        <taxon>Actinomycetota</taxon>
        <taxon>Actinomycetes</taxon>
        <taxon>Geodermatophilales</taxon>
        <taxon>Geodermatophilaceae</taxon>
        <taxon>Blastococcus</taxon>
    </lineage>
</organism>
<accession>A0A238ZLJ9</accession>
<reference evidence="2 3" key="1">
    <citation type="submission" date="2017-06" db="EMBL/GenBank/DDBJ databases">
        <authorList>
            <person name="Kim H.J."/>
            <person name="Triplett B.A."/>
        </authorList>
    </citation>
    <scope>NUCLEOTIDE SEQUENCE [LARGE SCALE GENOMIC DNA]</scope>
    <source>
        <strain evidence="2 3">DSM 44272</strain>
    </source>
</reference>
<dbReference type="EMBL" id="FZNO01000029">
    <property type="protein sequence ID" value="SNR83553.1"/>
    <property type="molecule type" value="Genomic_DNA"/>
</dbReference>
<evidence type="ECO:0000313" key="3">
    <source>
        <dbReference type="Proteomes" id="UP000198403"/>
    </source>
</evidence>
<keyword evidence="3" id="KW-1185">Reference proteome</keyword>
<feature type="region of interest" description="Disordered" evidence="1">
    <location>
        <begin position="1"/>
        <end position="46"/>
    </location>
</feature>
<proteinExistence type="predicted"/>
<protein>
    <submittedName>
        <fullName evidence="2">Uncharacterized protein</fullName>
    </submittedName>
</protein>
<dbReference type="Proteomes" id="UP000198403">
    <property type="component" value="Unassembled WGS sequence"/>
</dbReference>
<name>A0A238ZLJ9_9ACTN</name>
<dbReference type="AlphaFoldDB" id="A0A238ZLJ9"/>
<feature type="compositionally biased region" description="Low complexity" evidence="1">
    <location>
        <begin position="11"/>
        <end position="23"/>
    </location>
</feature>
<sequence>MGDRGDGGESAGAEAAGGDQDGSPGAPHGLLQLGDAVLRAGEAPQR</sequence>
<evidence type="ECO:0000256" key="1">
    <source>
        <dbReference type="SAM" id="MobiDB-lite"/>
    </source>
</evidence>